<comment type="caution">
    <text evidence="1">The sequence shown here is derived from an EMBL/GenBank/DDBJ whole genome shotgun (WGS) entry which is preliminary data.</text>
</comment>
<dbReference type="AlphaFoldDB" id="A0AAV7FBK1"/>
<organism evidence="1 2">
    <name type="scientific">Aristolochia fimbriata</name>
    <name type="common">White veined hardy Dutchman's pipe vine</name>
    <dbReference type="NCBI Taxonomy" id="158543"/>
    <lineage>
        <taxon>Eukaryota</taxon>
        <taxon>Viridiplantae</taxon>
        <taxon>Streptophyta</taxon>
        <taxon>Embryophyta</taxon>
        <taxon>Tracheophyta</taxon>
        <taxon>Spermatophyta</taxon>
        <taxon>Magnoliopsida</taxon>
        <taxon>Magnoliidae</taxon>
        <taxon>Piperales</taxon>
        <taxon>Aristolochiaceae</taxon>
        <taxon>Aristolochia</taxon>
    </lineage>
</organism>
<evidence type="ECO:0000313" key="1">
    <source>
        <dbReference type="EMBL" id="KAG9456963.1"/>
    </source>
</evidence>
<proteinExistence type="predicted"/>
<evidence type="ECO:0000313" key="2">
    <source>
        <dbReference type="Proteomes" id="UP000825729"/>
    </source>
</evidence>
<keyword evidence="2" id="KW-1185">Reference proteome</keyword>
<gene>
    <name evidence="1" type="ORF">H6P81_001471</name>
</gene>
<protein>
    <submittedName>
        <fullName evidence="1">Uncharacterized protein</fullName>
    </submittedName>
</protein>
<dbReference type="Proteomes" id="UP000825729">
    <property type="component" value="Unassembled WGS sequence"/>
</dbReference>
<accession>A0AAV7FBK1</accession>
<name>A0AAV7FBK1_ARIFI</name>
<sequence>MGKQVAICGEVAKEPNELERVRKEGSERVIFIRGSCRGMLGAVDKKKHRNLGVTLDSRTLYFVHHLQLAQEKRQSEILNWASRSLDPHYPAARSQNHRLGFTS</sequence>
<reference evidence="1 2" key="1">
    <citation type="submission" date="2021-07" db="EMBL/GenBank/DDBJ databases">
        <title>The Aristolochia fimbriata genome: insights into angiosperm evolution, floral development and chemical biosynthesis.</title>
        <authorList>
            <person name="Jiao Y."/>
        </authorList>
    </citation>
    <scope>NUCLEOTIDE SEQUENCE [LARGE SCALE GENOMIC DNA]</scope>
    <source>
        <strain evidence="1">IBCAS-2021</strain>
        <tissue evidence="1">Leaf</tissue>
    </source>
</reference>
<dbReference type="EMBL" id="JAINDJ010000002">
    <property type="protein sequence ID" value="KAG9456963.1"/>
    <property type="molecule type" value="Genomic_DNA"/>
</dbReference>